<proteinExistence type="predicted"/>
<sequence>MKNSILSIFKRIRKYLSFHTCCHNNPEECKYWDNTLDPLYHCVKDIGPGVCQIELYKLKLKAKLIKEIDNYFDTYDLMIKNSDFYFNKLAKQFLEYHSYRKSIQKLSQQDLFLLIIEYAFEYTDFDLDKSSDVVGFFNRFFNAVVKLLKGSKLSNFY</sequence>
<comment type="caution">
    <text evidence="1">The sequence shown here is derived from an EMBL/GenBank/DDBJ whole genome shotgun (WGS) entry which is preliminary data.</text>
</comment>
<accession>A0A0F9LNQ3</accession>
<gene>
    <name evidence="1" type="ORF">LCGC14_1486240</name>
</gene>
<name>A0A0F9LNQ3_9ZZZZ</name>
<dbReference type="EMBL" id="LAZR01010632">
    <property type="protein sequence ID" value="KKM65935.1"/>
    <property type="molecule type" value="Genomic_DNA"/>
</dbReference>
<reference evidence="1" key="1">
    <citation type="journal article" date="2015" name="Nature">
        <title>Complex archaea that bridge the gap between prokaryotes and eukaryotes.</title>
        <authorList>
            <person name="Spang A."/>
            <person name="Saw J.H."/>
            <person name="Jorgensen S.L."/>
            <person name="Zaremba-Niedzwiedzka K."/>
            <person name="Martijn J."/>
            <person name="Lind A.E."/>
            <person name="van Eijk R."/>
            <person name="Schleper C."/>
            <person name="Guy L."/>
            <person name="Ettema T.J."/>
        </authorList>
    </citation>
    <scope>NUCLEOTIDE SEQUENCE</scope>
</reference>
<organism evidence="1">
    <name type="scientific">marine sediment metagenome</name>
    <dbReference type="NCBI Taxonomy" id="412755"/>
    <lineage>
        <taxon>unclassified sequences</taxon>
        <taxon>metagenomes</taxon>
        <taxon>ecological metagenomes</taxon>
    </lineage>
</organism>
<evidence type="ECO:0000313" key="1">
    <source>
        <dbReference type="EMBL" id="KKM65935.1"/>
    </source>
</evidence>
<dbReference type="AlphaFoldDB" id="A0A0F9LNQ3"/>
<protein>
    <submittedName>
        <fullName evidence="1">Uncharacterized protein</fullName>
    </submittedName>
</protein>